<feature type="domain" description="AMP-dependent synthetase/ligase" evidence="5">
    <location>
        <begin position="26"/>
        <end position="287"/>
    </location>
</feature>
<protein>
    <submittedName>
        <fullName evidence="7">AMP-binding domain containing protein</fullName>
    </submittedName>
</protein>
<evidence type="ECO:0000313" key="7">
    <source>
        <dbReference type="EMBL" id="RZC39259.1"/>
    </source>
</evidence>
<dbReference type="InterPro" id="IPR042099">
    <property type="entry name" value="ANL_N_sf"/>
</dbReference>
<comment type="subcellular location">
    <subcellularLocation>
        <location evidence="1">Peroxisome</location>
    </subcellularLocation>
</comment>
<gene>
    <name evidence="7" type="ORF">BDFB_009596</name>
</gene>
<dbReference type="EMBL" id="QDEB01036100">
    <property type="protein sequence ID" value="RZC39259.1"/>
    <property type="molecule type" value="Genomic_DNA"/>
</dbReference>
<dbReference type="Pfam" id="PF00501">
    <property type="entry name" value="AMP-binding"/>
    <property type="match status" value="1"/>
</dbReference>
<comment type="caution">
    <text evidence="7">The sequence shown here is derived from an EMBL/GenBank/DDBJ whole genome shotgun (WGS) entry which is preliminary data.</text>
</comment>
<dbReference type="AlphaFoldDB" id="A0A482W3D3"/>
<dbReference type="InterPro" id="IPR025110">
    <property type="entry name" value="AMP-bd_C"/>
</dbReference>
<dbReference type="Pfam" id="PF13193">
    <property type="entry name" value="AMP-binding_C"/>
    <property type="match status" value="1"/>
</dbReference>
<evidence type="ECO:0000256" key="1">
    <source>
        <dbReference type="ARBA" id="ARBA00004275"/>
    </source>
</evidence>
<proteinExistence type="inferred from homology"/>
<dbReference type="STRING" id="1661398.A0A482W3D3"/>
<keyword evidence="4" id="KW-0576">Peroxisome</keyword>
<keyword evidence="8" id="KW-1185">Reference proteome</keyword>
<dbReference type="Gene3D" id="3.30.300.30">
    <property type="match status" value="1"/>
</dbReference>
<comment type="similarity">
    <text evidence="2">Belongs to the ATP-dependent AMP-binding enzyme family.</text>
</comment>
<evidence type="ECO:0000256" key="4">
    <source>
        <dbReference type="ARBA" id="ARBA00023140"/>
    </source>
</evidence>
<name>A0A482W3D3_ASBVE</name>
<evidence type="ECO:0000256" key="2">
    <source>
        <dbReference type="ARBA" id="ARBA00006432"/>
    </source>
</evidence>
<dbReference type="PROSITE" id="PS00455">
    <property type="entry name" value="AMP_BINDING"/>
    <property type="match status" value="1"/>
</dbReference>
<dbReference type="Proteomes" id="UP000292052">
    <property type="component" value="Unassembled WGS sequence"/>
</dbReference>
<evidence type="ECO:0000259" key="6">
    <source>
        <dbReference type="Pfam" id="PF13193"/>
    </source>
</evidence>
<dbReference type="OrthoDB" id="10253869at2759"/>
<dbReference type="GO" id="GO:0016405">
    <property type="term" value="F:CoA-ligase activity"/>
    <property type="evidence" value="ECO:0007669"/>
    <property type="project" value="TreeGrafter"/>
</dbReference>
<organism evidence="7 8">
    <name type="scientific">Asbolus verrucosus</name>
    <name type="common">Desert ironclad beetle</name>
    <dbReference type="NCBI Taxonomy" id="1661398"/>
    <lineage>
        <taxon>Eukaryota</taxon>
        <taxon>Metazoa</taxon>
        <taxon>Ecdysozoa</taxon>
        <taxon>Arthropoda</taxon>
        <taxon>Hexapoda</taxon>
        <taxon>Insecta</taxon>
        <taxon>Pterygota</taxon>
        <taxon>Neoptera</taxon>
        <taxon>Endopterygota</taxon>
        <taxon>Coleoptera</taxon>
        <taxon>Polyphaga</taxon>
        <taxon>Cucujiformia</taxon>
        <taxon>Tenebrionidae</taxon>
        <taxon>Pimeliinae</taxon>
        <taxon>Asbolus</taxon>
    </lineage>
</organism>
<dbReference type="Gene3D" id="3.40.50.12780">
    <property type="entry name" value="N-terminal domain of ligase-like"/>
    <property type="match status" value="1"/>
</dbReference>
<feature type="domain" description="AMP-binding enzyme C-terminal" evidence="6">
    <location>
        <begin position="337"/>
        <end position="409"/>
    </location>
</feature>
<dbReference type="InterPro" id="IPR000873">
    <property type="entry name" value="AMP-dep_synth/lig_dom"/>
</dbReference>
<dbReference type="InterPro" id="IPR045851">
    <property type="entry name" value="AMP-bd_C_sf"/>
</dbReference>
<sequence length="428" mass="48164">MSGRILQGPKLHSCIEKTIFVEEPSISLIEESLKDVPHKPEIIVFEESQKYSSLSDMMKTHPSEEEFRPVQTNIHETAIMLLTSGTSGQSKVVCHSHYSILRMLDVLNQCGHRAKSVLHLNIFQWLSALMAFTLTFLEGGTRVFCHKMDGEFFLKIIEKYKPTALYLPPNYSYDLTRIQDAKKYDVSSLNCIATGSTPLSIKQFRRMDDLFGNATILFGYGMTELGRIASFNLETDKHLIKSKTASCGKIVPGTGVKVVNPDTNEILGPNQKGEIWVKSPSTMRGYFKREDSDCFDDDGFLRTEDVGYYDEDECFYVVGRITQMIKYQSSYIQPYSIEAVLMEHPAVTDAAVFGIPQGEEQVPAACIVLNSDVSAQEIETFVEERVSDAEKLRGGIAFVASLPKTPSGKNITMEVKDMFQKYLFNFTC</sequence>
<dbReference type="PANTHER" id="PTHR24096:SF149">
    <property type="entry name" value="AMP-BINDING DOMAIN-CONTAINING PROTEIN-RELATED"/>
    <property type="match status" value="1"/>
</dbReference>
<evidence type="ECO:0000256" key="3">
    <source>
        <dbReference type="ARBA" id="ARBA00022598"/>
    </source>
</evidence>
<dbReference type="GO" id="GO:0005777">
    <property type="term" value="C:peroxisome"/>
    <property type="evidence" value="ECO:0007669"/>
    <property type="project" value="UniProtKB-SubCell"/>
</dbReference>
<evidence type="ECO:0000313" key="8">
    <source>
        <dbReference type="Proteomes" id="UP000292052"/>
    </source>
</evidence>
<accession>A0A482W3D3</accession>
<keyword evidence="3" id="KW-0436">Ligase</keyword>
<dbReference type="InterPro" id="IPR020845">
    <property type="entry name" value="AMP-binding_CS"/>
</dbReference>
<dbReference type="PANTHER" id="PTHR24096">
    <property type="entry name" value="LONG-CHAIN-FATTY-ACID--COA LIGASE"/>
    <property type="match status" value="1"/>
</dbReference>
<evidence type="ECO:0000259" key="5">
    <source>
        <dbReference type="Pfam" id="PF00501"/>
    </source>
</evidence>
<reference evidence="7 8" key="1">
    <citation type="submission" date="2017-03" db="EMBL/GenBank/DDBJ databases">
        <title>Genome of the blue death feigning beetle - Asbolus verrucosus.</title>
        <authorList>
            <person name="Rider S.D."/>
        </authorList>
    </citation>
    <scope>NUCLEOTIDE SEQUENCE [LARGE SCALE GENOMIC DNA]</scope>
    <source>
        <strain evidence="7">Butters</strain>
        <tissue evidence="7">Head and leg muscle</tissue>
    </source>
</reference>
<dbReference type="SUPFAM" id="SSF56801">
    <property type="entry name" value="Acetyl-CoA synthetase-like"/>
    <property type="match status" value="1"/>
</dbReference>